<dbReference type="AlphaFoldDB" id="A0A7C8M290"/>
<name>A0A7C8M290_9PLEO</name>
<protein>
    <recommendedName>
        <fullName evidence="2">DUF7730 domain-containing protein</fullName>
    </recommendedName>
</protein>
<proteinExistence type="predicted"/>
<accession>A0A7C8M290</accession>
<dbReference type="Proteomes" id="UP000481861">
    <property type="component" value="Unassembled WGS sequence"/>
</dbReference>
<dbReference type="Pfam" id="PF24864">
    <property type="entry name" value="DUF7730"/>
    <property type="match status" value="1"/>
</dbReference>
<evidence type="ECO:0000256" key="1">
    <source>
        <dbReference type="SAM" id="MobiDB-lite"/>
    </source>
</evidence>
<dbReference type="EMBL" id="JAADJZ010000033">
    <property type="protein sequence ID" value="KAF2865441.1"/>
    <property type="molecule type" value="Genomic_DNA"/>
</dbReference>
<dbReference type="InterPro" id="IPR056632">
    <property type="entry name" value="DUF7730"/>
</dbReference>
<dbReference type="OrthoDB" id="4757095at2759"/>
<gene>
    <name evidence="3" type="ORF">BDV95DRAFT_507112</name>
</gene>
<evidence type="ECO:0000313" key="3">
    <source>
        <dbReference type="EMBL" id="KAF2865441.1"/>
    </source>
</evidence>
<comment type="caution">
    <text evidence="3">The sequence shown here is derived from an EMBL/GenBank/DDBJ whole genome shotgun (WGS) entry which is preliminary data.</text>
</comment>
<sequence>MPSPKANLLLHCLPTMRWTPHDLDTAGTAAKPKMRRTLPFLPRSRTTRKDKDKDKDKDKKKPSEPNHGAVHRRKSTISLTSTPDAELDARTRGQGQSLFFAMLPVEIRREVYEYVMGGETVHLTLGAKTRFGHFVCEEEGNRSGKVGECGCRVLVGGRECRRLEGAGLALLKTCRRVYSEAIAHLYTPHTFSLLHLTHLLYLPSRLPAPRLNTIRTLRLRWTLRALPYLRRQPSDRLAYPEDTANWARAWAILAGMQNLRTLYVVLIDPRDTWQSAWLSLEETLLEPVKSVTRPAWFELVLPYANCRVGWDMGDSRVRLSKPEGGEVDELED</sequence>
<dbReference type="PANTHER" id="PTHR38790">
    <property type="entry name" value="2EXR DOMAIN-CONTAINING PROTEIN-RELATED"/>
    <property type="match status" value="1"/>
</dbReference>
<evidence type="ECO:0000259" key="2">
    <source>
        <dbReference type="Pfam" id="PF24864"/>
    </source>
</evidence>
<evidence type="ECO:0000313" key="4">
    <source>
        <dbReference type="Proteomes" id="UP000481861"/>
    </source>
</evidence>
<feature type="compositionally biased region" description="Basic and acidic residues" evidence="1">
    <location>
        <begin position="47"/>
        <end position="64"/>
    </location>
</feature>
<feature type="domain" description="DUF7730" evidence="2">
    <location>
        <begin position="94"/>
        <end position="322"/>
    </location>
</feature>
<dbReference type="PANTHER" id="PTHR38790:SF9">
    <property type="entry name" value="F-BOX DOMAIN-CONTAINING PROTEIN"/>
    <property type="match status" value="1"/>
</dbReference>
<reference evidence="3 4" key="1">
    <citation type="submission" date="2020-01" db="EMBL/GenBank/DDBJ databases">
        <authorList>
            <consortium name="DOE Joint Genome Institute"/>
            <person name="Haridas S."/>
            <person name="Albert R."/>
            <person name="Binder M."/>
            <person name="Bloem J."/>
            <person name="Labutti K."/>
            <person name="Salamov A."/>
            <person name="Andreopoulos B."/>
            <person name="Baker S.E."/>
            <person name="Barry K."/>
            <person name="Bills G."/>
            <person name="Bluhm B.H."/>
            <person name="Cannon C."/>
            <person name="Castanera R."/>
            <person name="Culley D.E."/>
            <person name="Daum C."/>
            <person name="Ezra D."/>
            <person name="Gonzalez J.B."/>
            <person name="Henrissat B."/>
            <person name="Kuo A."/>
            <person name="Liang C."/>
            <person name="Lipzen A."/>
            <person name="Lutzoni F."/>
            <person name="Magnuson J."/>
            <person name="Mondo S."/>
            <person name="Nolan M."/>
            <person name="Ohm R."/>
            <person name="Pangilinan J."/>
            <person name="Park H.-J.H."/>
            <person name="Ramirez L."/>
            <person name="Alfaro M."/>
            <person name="Sun H."/>
            <person name="Tritt A."/>
            <person name="Yoshinaga Y."/>
            <person name="Zwiers L.-H.L."/>
            <person name="Turgeon B.G."/>
            <person name="Goodwin S.B."/>
            <person name="Spatafora J.W."/>
            <person name="Crous P.W."/>
            <person name="Grigoriev I.V."/>
        </authorList>
    </citation>
    <scope>NUCLEOTIDE SEQUENCE [LARGE SCALE GENOMIC DNA]</scope>
    <source>
        <strain evidence="3 4">CBS 611.86</strain>
    </source>
</reference>
<organism evidence="3 4">
    <name type="scientific">Massariosphaeria phaeospora</name>
    <dbReference type="NCBI Taxonomy" id="100035"/>
    <lineage>
        <taxon>Eukaryota</taxon>
        <taxon>Fungi</taxon>
        <taxon>Dikarya</taxon>
        <taxon>Ascomycota</taxon>
        <taxon>Pezizomycotina</taxon>
        <taxon>Dothideomycetes</taxon>
        <taxon>Pleosporomycetidae</taxon>
        <taxon>Pleosporales</taxon>
        <taxon>Pleosporales incertae sedis</taxon>
        <taxon>Massariosphaeria</taxon>
    </lineage>
</organism>
<keyword evidence="4" id="KW-1185">Reference proteome</keyword>
<feature type="region of interest" description="Disordered" evidence="1">
    <location>
        <begin position="23"/>
        <end position="89"/>
    </location>
</feature>